<protein>
    <submittedName>
        <fullName evidence="3">Predicted protein</fullName>
    </submittedName>
</protein>
<sequence length="349" mass="36590">MADERVYAPAPRGRTRGGDGVVRRGEEEKAREEDTRREIEALMRELDAGEEDDAADEARLAPPRMTRADSFATLRAMFPEVPDDALREAMERHPGDVNRAAERILCAGPPPGPKPSFATAARVEGWAPVVPSRSRARYDDASAAAEVPVGGDRVDDVLSEVRRRQTPAPAASAGGRGDDASQHATRRYLTRLHEECVVLQRSHASLSALSRAAYSRGDGRQASQLSARAAAVQIQIDAARASAAAASLKYHNANGGGGGGGGGGGARSCVVDVDLHGQTADGSLRTLTAVFSGALATRNVKGVRVIVGGGRHSAGGVARVGPAVRRALEERGVRYVEENAGGVLLVPFA</sequence>
<dbReference type="Proteomes" id="UP000001876">
    <property type="component" value="Unassembled WGS sequence"/>
</dbReference>
<dbReference type="SUPFAM" id="SSF160443">
    <property type="entry name" value="SMR domain-like"/>
    <property type="match status" value="1"/>
</dbReference>
<dbReference type="PANTHER" id="PTHR46535">
    <property type="entry name" value="NEDD4-BINDING PROTEIN 2"/>
    <property type="match status" value="1"/>
</dbReference>
<evidence type="ECO:0000313" key="4">
    <source>
        <dbReference type="Proteomes" id="UP000001876"/>
    </source>
</evidence>
<dbReference type="InterPro" id="IPR003892">
    <property type="entry name" value="CUE"/>
</dbReference>
<feature type="domain" description="Smr" evidence="2">
    <location>
        <begin position="273"/>
        <end position="349"/>
    </location>
</feature>
<name>C1MMZ2_MICPC</name>
<dbReference type="KEGG" id="mpp:MICPUCDRAFT_46856"/>
<accession>C1MMZ2</accession>
<dbReference type="PANTHER" id="PTHR46535:SF1">
    <property type="entry name" value="NEDD4-BINDING PROTEIN 2"/>
    <property type="match status" value="1"/>
</dbReference>
<dbReference type="GO" id="GO:0004519">
    <property type="term" value="F:endonuclease activity"/>
    <property type="evidence" value="ECO:0007669"/>
    <property type="project" value="TreeGrafter"/>
</dbReference>
<proteinExistence type="predicted"/>
<dbReference type="STRING" id="564608.C1MMZ2"/>
<dbReference type="EMBL" id="GG663737">
    <property type="protein sequence ID" value="EEH58655.1"/>
    <property type="molecule type" value="Genomic_DNA"/>
</dbReference>
<dbReference type="RefSeq" id="XP_003057010.1">
    <property type="nucleotide sequence ID" value="XM_003056964.1"/>
</dbReference>
<evidence type="ECO:0000256" key="1">
    <source>
        <dbReference type="SAM" id="MobiDB-lite"/>
    </source>
</evidence>
<dbReference type="GO" id="GO:0043130">
    <property type="term" value="F:ubiquitin binding"/>
    <property type="evidence" value="ECO:0007669"/>
    <property type="project" value="InterPro"/>
</dbReference>
<keyword evidence="4" id="KW-1185">Reference proteome</keyword>
<reference evidence="3 4" key="1">
    <citation type="journal article" date="2009" name="Science">
        <title>Green evolution and dynamic adaptations revealed by genomes of the marine picoeukaryotes Micromonas.</title>
        <authorList>
            <person name="Worden A.Z."/>
            <person name="Lee J.H."/>
            <person name="Mock T."/>
            <person name="Rouze P."/>
            <person name="Simmons M.P."/>
            <person name="Aerts A.L."/>
            <person name="Allen A.E."/>
            <person name="Cuvelier M.L."/>
            <person name="Derelle E."/>
            <person name="Everett M.V."/>
            <person name="Foulon E."/>
            <person name="Grimwood J."/>
            <person name="Gundlach H."/>
            <person name="Henrissat B."/>
            <person name="Napoli C."/>
            <person name="McDonald S.M."/>
            <person name="Parker M.S."/>
            <person name="Rombauts S."/>
            <person name="Salamov A."/>
            <person name="Von Dassow P."/>
            <person name="Badger J.H."/>
            <person name="Coutinho P.M."/>
            <person name="Demir E."/>
            <person name="Dubchak I."/>
            <person name="Gentemann C."/>
            <person name="Eikrem W."/>
            <person name="Gready J.E."/>
            <person name="John U."/>
            <person name="Lanier W."/>
            <person name="Lindquist E.A."/>
            <person name="Lucas S."/>
            <person name="Mayer K.F."/>
            <person name="Moreau H."/>
            <person name="Not F."/>
            <person name="Otillar R."/>
            <person name="Panaud O."/>
            <person name="Pangilinan J."/>
            <person name="Paulsen I."/>
            <person name="Piegu B."/>
            <person name="Poliakov A."/>
            <person name="Robbens S."/>
            <person name="Schmutz J."/>
            <person name="Toulza E."/>
            <person name="Wyss T."/>
            <person name="Zelensky A."/>
            <person name="Zhou K."/>
            <person name="Armbrust E.V."/>
            <person name="Bhattacharya D."/>
            <person name="Goodenough U.W."/>
            <person name="Van de Peer Y."/>
            <person name="Grigoriev I.V."/>
        </authorList>
    </citation>
    <scope>NUCLEOTIDE SEQUENCE [LARGE SCALE GENOMIC DNA]</scope>
    <source>
        <strain evidence="3 4">CCMP1545</strain>
    </source>
</reference>
<feature type="compositionally biased region" description="Basic and acidic residues" evidence="1">
    <location>
        <begin position="21"/>
        <end position="47"/>
    </location>
</feature>
<dbReference type="InterPro" id="IPR052772">
    <property type="entry name" value="Endo/PolyKinase_Domain-Protein"/>
</dbReference>
<dbReference type="InterPro" id="IPR002625">
    <property type="entry name" value="Smr_dom"/>
</dbReference>
<dbReference type="Pfam" id="PF02845">
    <property type="entry name" value="CUE"/>
    <property type="match status" value="1"/>
</dbReference>
<evidence type="ECO:0000313" key="3">
    <source>
        <dbReference type="EMBL" id="EEH58655.1"/>
    </source>
</evidence>
<evidence type="ECO:0000259" key="2">
    <source>
        <dbReference type="PROSITE" id="PS50828"/>
    </source>
</evidence>
<dbReference type="GeneID" id="9682932"/>
<gene>
    <name evidence="3" type="ORF">MICPUCDRAFT_46856</name>
</gene>
<dbReference type="GO" id="GO:0005634">
    <property type="term" value="C:nucleus"/>
    <property type="evidence" value="ECO:0007669"/>
    <property type="project" value="TreeGrafter"/>
</dbReference>
<dbReference type="InterPro" id="IPR036063">
    <property type="entry name" value="Smr_dom_sf"/>
</dbReference>
<dbReference type="SMART" id="SM00463">
    <property type="entry name" value="SMR"/>
    <property type="match status" value="1"/>
</dbReference>
<dbReference type="PROSITE" id="PS50828">
    <property type="entry name" value="SMR"/>
    <property type="match status" value="1"/>
</dbReference>
<feature type="region of interest" description="Disordered" evidence="1">
    <location>
        <begin position="1"/>
        <end position="66"/>
    </location>
</feature>
<dbReference type="Gene3D" id="3.30.1370.110">
    <property type="match status" value="1"/>
</dbReference>
<dbReference type="CDD" id="cd14279">
    <property type="entry name" value="CUE"/>
    <property type="match status" value="1"/>
</dbReference>
<dbReference type="AlphaFoldDB" id="C1MMZ2"/>
<organism evidence="4">
    <name type="scientific">Micromonas pusilla (strain CCMP1545)</name>
    <name type="common">Picoplanktonic green alga</name>
    <dbReference type="NCBI Taxonomy" id="564608"/>
    <lineage>
        <taxon>Eukaryota</taxon>
        <taxon>Viridiplantae</taxon>
        <taxon>Chlorophyta</taxon>
        <taxon>Mamiellophyceae</taxon>
        <taxon>Mamiellales</taxon>
        <taxon>Mamiellaceae</taxon>
        <taxon>Micromonas</taxon>
    </lineage>
</organism>